<evidence type="ECO:0000256" key="1">
    <source>
        <dbReference type="SAM" id="MobiDB-lite"/>
    </source>
</evidence>
<accession>A0AAJ0FT99</accession>
<dbReference type="EMBL" id="JASWJB010000396">
    <property type="protein sequence ID" value="KAK2590789.1"/>
    <property type="molecule type" value="Genomic_DNA"/>
</dbReference>
<evidence type="ECO:0000313" key="3">
    <source>
        <dbReference type="Proteomes" id="UP001251528"/>
    </source>
</evidence>
<comment type="caution">
    <text evidence="2">The sequence shown here is derived from an EMBL/GenBank/DDBJ whole genome shotgun (WGS) entry which is preliminary data.</text>
</comment>
<keyword evidence="3" id="KW-1185">Reference proteome</keyword>
<feature type="compositionally biased region" description="Basic and acidic residues" evidence="1">
    <location>
        <begin position="68"/>
        <end position="79"/>
    </location>
</feature>
<protein>
    <submittedName>
        <fullName evidence="2">Uncharacterized protein</fullName>
    </submittedName>
</protein>
<sequence length="134" mass="14481">MRCHASSIAFDKAWCNDRGLPGRTSPEPGNPREPRDPAKYDVYQSLAVGLSANNSVAADSGSGADNCRSFEGKNEESNEKLMAVDSGTDPPGDSFWSIRTTTSTAQNLSVDGKFLRTLAASKFEIPWQTPPWLA</sequence>
<feature type="region of interest" description="Disordered" evidence="1">
    <location>
        <begin position="55"/>
        <end position="94"/>
    </location>
</feature>
<dbReference type="Proteomes" id="UP001251528">
    <property type="component" value="Unassembled WGS sequence"/>
</dbReference>
<reference evidence="2" key="1">
    <citation type="submission" date="2023-06" db="EMBL/GenBank/DDBJ databases">
        <title>Conoideocrella luteorostrata (Hypocreales: Clavicipitaceae), a potential biocontrol fungus for elongate hemlock scale in United States Christmas tree production areas.</title>
        <authorList>
            <person name="Barrett H."/>
            <person name="Lovett B."/>
            <person name="Macias A.M."/>
            <person name="Stajich J.E."/>
            <person name="Kasson M.T."/>
        </authorList>
    </citation>
    <scope>NUCLEOTIDE SEQUENCE</scope>
    <source>
        <strain evidence="2">ARSEF 14590</strain>
    </source>
</reference>
<proteinExistence type="predicted"/>
<gene>
    <name evidence="2" type="ORF">QQS21_011526</name>
</gene>
<organism evidence="2 3">
    <name type="scientific">Conoideocrella luteorostrata</name>
    <dbReference type="NCBI Taxonomy" id="1105319"/>
    <lineage>
        <taxon>Eukaryota</taxon>
        <taxon>Fungi</taxon>
        <taxon>Dikarya</taxon>
        <taxon>Ascomycota</taxon>
        <taxon>Pezizomycotina</taxon>
        <taxon>Sordariomycetes</taxon>
        <taxon>Hypocreomycetidae</taxon>
        <taxon>Hypocreales</taxon>
        <taxon>Clavicipitaceae</taxon>
        <taxon>Conoideocrella</taxon>
    </lineage>
</organism>
<feature type="region of interest" description="Disordered" evidence="1">
    <location>
        <begin position="15"/>
        <end position="37"/>
    </location>
</feature>
<name>A0AAJ0FT99_9HYPO</name>
<dbReference type="AlphaFoldDB" id="A0AAJ0FT99"/>
<evidence type="ECO:0000313" key="2">
    <source>
        <dbReference type="EMBL" id="KAK2590789.1"/>
    </source>
</evidence>